<dbReference type="SMART" id="SM00213">
    <property type="entry name" value="UBQ"/>
    <property type="match status" value="1"/>
</dbReference>
<dbReference type="Pfam" id="PF00240">
    <property type="entry name" value="ubiquitin"/>
    <property type="match status" value="1"/>
</dbReference>
<dbReference type="SUPFAM" id="SSF63491">
    <property type="entry name" value="BAG domain"/>
    <property type="match status" value="1"/>
</dbReference>
<dbReference type="GO" id="GO:0050821">
    <property type="term" value="P:protein stabilization"/>
    <property type="evidence" value="ECO:0007669"/>
    <property type="project" value="TreeGrafter"/>
</dbReference>
<dbReference type="GO" id="GO:0016020">
    <property type="term" value="C:membrane"/>
    <property type="evidence" value="ECO:0007669"/>
    <property type="project" value="TreeGrafter"/>
</dbReference>
<dbReference type="GO" id="GO:0005829">
    <property type="term" value="C:cytosol"/>
    <property type="evidence" value="ECO:0007669"/>
    <property type="project" value="TreeGrafter"/>
</dbReference>
<dbReference type="GO" id="GO:0005634">
    <property type="term" value="C:nucleus"/>
    <property type="evidence" value="ECO:0007669"/>
    <property type="project" value="TreeGrafter"/>
</dbReference>
<feature type="compositionally biased region" description="Polar residues" evidence="2">
    <location>
        <begin position="184"/>
        <end position="194"/>
    </location>
</feature>
<gene>
    <name evidence="5" type="ORF">OC842_006848</name>
</gene>
<evidence type="ECO:0000256" key="2">
    <source>
        <dbReference type="SAM" id="MobiDB-lite"/>
    </source>
</evidence>
<dbReference type="GO" id="GO:0000774">
    <property type="term" value="F:adenyl-nucleotide exchange factor activity"/>
    <property type="evidence" value="ECO:0007669"/>
    <property type="project" value="TreeGrafter"/>
</dbReference>
<protein>
    <recommendedName>
        <fullName evidence="7">Ubiquitin-like domain-containing protein</fullName>
    </recommendedName>
</protein>
<reference evidence="5" key="1">
    <citation type="journal article" date="2023" name="PhytoFront">
        <title>Draft Genome Resources of Seven Strains of Tilletia horrida, Causal Agent of Kernel Smut of Rice.</title>
        <authorList>
            <person name="Khanal S."/>
            <person name="Antony Babu S."/>
            <person name="Zhou X.G."/>
        </authorList>
    </citation>
    <scope>NUCLEOTIDE SEQUENCE</scope>
    <source>
        <strain evidence="5">TX3</strain>
    </source>
</reference>
<dbReference type="PANTHER" id="PTHR12329">
    <property type="entry name" value="BCL2-ASSOCIATED ATHANOGENE"/>
    <property type="match status" value="1"/>
</dbReference>
<sequence>MSWFSSQFNRWSEAAREGAASMFGPDGNNTGNSAGSSSAAEIRRVEIIWGKQHLQIVLPKAVQPPTLRNLKDELVTFTAVPLQQQKLIFQGLRLKDDRAPLSAYGIREGSKLTLIGTAGGVPEEQAAPVIPPGRLAAEEAERARRVRDADDSEEGLLRRIEQTLKGVEEDLKPEVEQLEREITTSRNPTPSATTEGPRPGATSTAASAPSAQPTSTAAASQTPPPSSSPLDAKQISALHRKLSELLLRALLALDTIPVNSDTQRVARKSAVRTVQSYLDRVDQAWESYKTQTAAASAAQL</sequence>
<evidence type="ECO:0000256" key="1">
    <source>
        <dbReference type="ARBA" id="ARBA00023186"/>
    </source>
</evidence>
<dbReference type="Gene3D" id="3.10.20.90">
    <property type="entry name" value="Phosphatidylinositol 3-kinase Catalytic Subunit, Chain A, domain 1"/>
    <property type="match status" value="1"/>
</dbReference>
<feature type="domain" description="Ubiquitin-like" evidence="3">
    <location>
        <begin position="66"/>
        <end position="115"/>
    </location>
</feature>
<dbReference type="InterPro" id="IPR036533">
    <property type="entry name" value="BAG_dom_sf"/>
</dbReference>
<dbReference type="InterPro" id="IPR003103">
    <property type="entry name" value="BAG_domain"/>
</dbReference>
<name>A0AAN6G5E5_9BASI</name>
<dbReference type="Gene3D" id="1.20.58.120">
    <property type="entry name" value="BAG domain"/>
    <property type="match status" value="1"/>
</dbReference>
<feature type="compositionally biased region" description="Basic and acidic residues" evidence="2">
    <location>
        <begin position="168"/>
        <end position="183"/>
    </location>
</feature>
<dbReference type="PROSITE" id="PS50053">
    <property type="entry name" value="UBIQUITIN_2"/>
    <property type="match status" value="1"/>
</dbReference>
<feature type="compositionally biased region" description="Low complexity" evidence="2">
    <location>
        <begin position="201"/>
        <end position="221"/>
    </location>
</feature>
<dbReference type="InterPro" id="IPR029071">
    <property type="entry name" value="Ubiquitin-like_domsf"/>
</dbReference>
<dbReference type="Pfam" id="PF02179">
    <property type="entry name" value="BAG"/>
    <property type="match status" value="1"/>
</dbReference>
<feature type="domain" description="BAG" evidence="4">
    <location>
        <begin position="231"/>
        <end position="285"/>
    </location>
</feature>
<dbReference type="Proteomes" id="UP001176521">
    <property type="component" value="Unassembled WGS sequence"/>
</dbReference>
<dbReference type="GO" id="GO:0051087">
    <property type="term" value="F:protein-folding chaperone binding"/>
    <property type="evidence" value="ECO:0007669"/>
    <property type="project" value="InterPro"/>
</dbReference>
<keyword evidence="6" id="KW-1185">Reference proteome</keyword>
<dbReference type="InterPro" id="IPR000626">
    <property type="entry name" value="Ubiquitin-like_dom"/>
</dbReference>
<dbReference type="PROSITE" id="PS51035">
    <property type="entry name" value="BAG"/>
    <property type="match status" value="1"/>
</dbReference>
<evidence type="ECO:0000259" key="4">
    <source>
        <dbReference type="PROSITE" id="PS51035"/>
    </source>
</evidence>
<evidence type="ECO:0008006" key="7">
    <source>
        <dbReference type="Google" id="ProtNLM"/>
    </source>
</evidence>
<keyword evidence="1" id="KW-0143">Chaperone</keyword>
<dbReference type="EMBL" id="JAPDMQ010000695">
    <property type="protein sequence ID" value="KAK0521231.1"/>
    <property type="molecule type" value="Genomic_DNA"/>
</dbReference>
<evidence type="ECO:0000313" key="5">
    <source>
        <dbReference type="EMBL" id="KAK0521231.1"/>
    </source>
</evidence>
<dbReference type="PANTHER" id="PTHR12329:SF16">
    <property type="entry name" value="BAG FAMILY MOLECULAR CHAPERONE REGULATOR 1"/>
    <property type="match status" value="1"/>
</dbReference>
<proteinExistence type="predicted"/>
<evidence type="ECO:0000259" key="3">
    <source>
        <dbReference type="PROSITE" id="PS50053"/>
    </source>
</evidence>
<dbReference type="SUPFAM" id="SSF54236">
    <property type="entry name" value="Ubiquitin-like"/>
    <property type="match status" value="1"/>
</dbReference>
<feature type="region of interest" description="Disordered" evidence="2">
    <location>
        <begin position="168"/>
        <end position="231"/>
    </location>
</feature>
<dbReference type="AlphaFoldDB" id="A0AAN6G5E5"/>
<evidence type="ECO:0000313" key="6">
    <source>
        <dbReference type="Proteomes" id="UP001176521"/>
    </source>
</evidence>
<comment type="caution">
    <text evidence="5">The sequence shown here is derived from an EMBL/GenBank/DDBJ whole genome shotgun (WGS) entry which is preliminary data.</text>
</comment>
<accession>A0AAN6G5E5</accession>
<dbReference type="InterPro" id="IPR039773">
    <property type="entry name" value="BAG_chaperone_regulator"/>
</dbReference>
<organism evidence="5 6">
    <name type="scientific">Tilletia horrida</name>
    <dbReference type="NCBI Taxonomy" id="155126"/>
    <lineage>
        <taxon>Eukaryota</taxon>
        <taxon>Fungi</taxon>
        <taxon>Dikarya</taxon>
        <taxon>Basidiomycota</taxon>
        <taxon>Ustilaginomycotina</taxon>
        <taxon>Exobasidiomycetes</taxon>
        <taxon>Tilletiales</taxon>
        <taxon>Tilletiaceae</taxon>
        <taxon>Tilletia</taxon>
    </lineage>
</organism>